<dbReference type="InterPro" id="IPR001478">
    <property type="entry name" value="PDZ"/>
</dbReference>
<keyword evidence="3" id="KW-0378">Hydrolase</keyword>
<dbReference type="PRINTS" id="PR00834">
    <property type="entry name" value="PROTEASES2C"/>
</dbReference>
<keyword evidence="5" id="KW-0472">Membrane</keyword>
<feature type="domain" description="PDZ" evidence="6">
    <location>
        <begin position="280"/>
        <end position="366"/>
    </location>
</feature>
<dbReference type="PANTHER" id="PTHR43343">
    <property type="entry name" value="PEPTIDASE S12"/>
    <property type="match status" value="1"/>
</dbReference>
<evidence type="ECO:0000259" key="6">
    <source>
        <dbReference type="SMART" id="SM00228"/>
    </source>
</evidence>
<gene>
    <name evidence="7" type="ORF">BLITH_0529</name>
</gene>
<accession>A0A2T5G4K7</accession>
<dbReference type="Pfam" id="PF13365">
    <property type="entry name" value="Trypsin_2"/>
    <property type="match status" value="1"/>
</dbReference>
<evidence type="ECO:0000256" key="1">
    <source>
        <dbReference type="ARBA" id="ARBA00010541"/>
    </source>
</evidence>
<dbReference type="SUPFAM" id="SSF50156">
    <property type="entry name" value="PDZ domain-like"/>
    <property type="match status" value="1"/>
</dbReference>
<dbReference type="Gene3D" id="2.40.10.10">
    <property type="entry name" value="Trypsin-like serine proteases"/>
    <property type="match status" value="2"/>
</dbReference>
<dbReference type="GO" id="GO:0004252">
    <property type="term" value="F:serine-type endopeptidase activity"/>
    <property type="evidence" value="ECO:0007669"/>
    <property type="project" value="InterPro"/>
</dbReference>
<feature type="transmembrane region" description="Helical" evidence="5">
    <location>
        <begin position="21"/>
        <end position="40"/>
    </location>
</feature>
<sequence length="389" mass="42147">MSWKPVNGSRKSTSELARTGIILFLLVSFSAAAGYGVAWLKANHTHSFSPGDPSGTPGAFPSFDRAAAVTDGTVVSIVGKRKGEGGRDEEYYASGVFVVRESGMAYIATNAHVVEGATSLEIRVSGDEGQKVVADVVGYDPLTDLAVLRVPIRYAQNVAVWGDSDALRKGEWVMARGSALGRYLDTVTHGIVSNPAQPLPVYLGPEDRGPDWELKVIQVDAPMNRGYSGGALINLSGELVGINASKVIEQGVEGIAFAIPSNVARPVVEDIIAHGYVRRPYIGLVVDNLMNLSEDNFRNLHLPATVYQGVYIKEPPQKPAEEAGLKPFDVIVAVDDTPVTDKLRFRQVLYTKRIGDTVTLTVYRGKVKLTAQVHLLEPPQNWVQKKERL</sequence>
<evidence type="ECO:0000313" key="7">
    <source>
        <dbReference type="EMBL" id="PTQ51099.1"/>
    </source>
</evidence>
<proteinExistence type="inferred from homology"/>
<name>A0A2T5G4K7_9BACL</name>
<dbReference type="SMART" id="SM00228">
    <property type="entry name" value="PDZ"/>
    <property type="match status" value="1"/>
</dbReference>
<dbReference type="SUPFAM" id="SSF50494">
    <property type="entry name" value="Trypsin-like serine proteases"/>
    <property type="match status" value="1"/>
</dbReference>
<dbReference type="Pfam" id="PF13180">
    <property type="entry name" value="PDZ_2"/>
    <property type="match status" value="1"/>
</dbReference>
<dbReference type="AlphaFoldDB" id="A0A2T5G4K7"/>
<keyword evidence="5" id="KW-0812">Transmembrane</keyword>
<comment type="similarity">
    <text evidence="1">Belongs to the peptidase S1C family.</text>
</comment>
<keyword evidence="5" id="KW-1133">Transmembrane helix</keyword>
<dbReference type="InterPro" id="IPR009003">
    <property type="entry name" value="Peptidase_S1_PA"/>
</dbReference>
<reference evidence="7 8" key="1">
    <citation type="submission" date="2017-08" db="EMBL/GenBank/DDBJ databases">
        <title>Burning lignite coal seam in the remote Altai Mountains harbors a hydrogen-driven thermophilic microbial community.</title>
        <authorList>
            <person name="Kadnikov V.V."/>
            <person name="Mardanov A.V."/>
            <person name="Ivasenko D."/>
            <person name="Beletsky A.V."/>
            <person name="Karnachuk O.V."/>
            <person name="Ravin N.V."/>
        </authorList>
    </citation>
    <scope>NUCLEOTIDE SEQUENCE [LARGE SCALE GENOMIC DNA]</scope>
    <source>
        <strain evidence="7">AL31</strain>
    </source>
</reference>
<dbReference type="InterPro" id="IPR051201">
    <property type="entry name" value="Chloro_Bact_Ser_Proteases"/>
</dbReference>
<evidence type="ECO:0000313" key="8">
    <source>
        <dbReference type="Proteomes" id="UP000244016"/>
    </source>
</evidence>
<comment type="caution">
    <text evidence="7">The sequence shown here is derived from an EMBL/GenBank/DDBJ whole genome shotgun (WGS) entry which is preliminary data.</text>
</comment>
<protein>
    <submittedName>
        <fullName evidence="7">Serine protease, DegP/HtrA, do-like</fullName>
    </submittedName>
</protein>
<evidence type="ECO:0000256" key="2">
    <source>
        <dbReference type="ARBA" id="ARBA00022670"/>
    </source>
</evidence>
<organism evidence="7 8">
    <name type="scientific">Brockia lithotrophica</name>
    <dbReference type="NCBI Taxonomy" id="933949"/>
    <lineage>
        <taxon>Bacteria</taxon>
        <taxon>Bacillati</taxon>
        <taxon>Bacillota</taxon>
        <taxon>Bacilli</taxon>
        <taxon>Bacillales</taxon>
        <taxon>Bacillales Family X. Incertae Sedis</taxon>
        <taxon>Brockia</taxon>
    </lineage>
</organism>
<dbReference type="InterPro" id="IPR043504">
    <property type="entry name" value="Peptidase_S1_PA_chymotrypsin"/>
</dbReference>
<dbReference type="GO" id="GO:0006508">
    <property type="term" value="P:proteolysis"/>
    <property type="evidence" value="ECO:0007669"/>
    <property type="project" value="UniProtKB-KW"/>
</dbReference>
<dbReference type="EMBL" id="PEBW01000007">
    <property type="protein sequence ID" value="PTQ51099.1"/>
    <property type="molecule type" value="Genomic_DNA"/>
</dbReference>
<dbReference type="InterPro" id="IPR036034">
    <property type="entry name" value="PDZ_sf"/>
</dbReference>
<keyword evidence="4" id="KW-0720">Serine protease</keyword>
<dbReference type="Proteomes" id="UP000244016">
    <property type="component" value="Unassembled WGS sequence"/>
</dbReference>
<dbReference type="InterPro" id="IPR001940">
    <property type="entry name" value="Peptidase_S1C"/>
</dbReference>
<evidence type="ECO:0000256" key="5">
    <source>
        <dbReference type="SAM" id="Phobius"/>
    </source>
</evidence>
<dbReference type="Gene3D" id="2.30.42.10">
    <property type="match status" value="1"/>
</dbReference>
<evidence type="ECO:0000256" key="4">
    <source>
        <dbReference type="ARBA" id="ARBA00022825"/>
    </source>
</evidence>
<keyword evidence="2 7" id="KW-0645">Protease</keyword>
<dbReference type="PANTHER" id="PTHR43343:SF3">
    <property type="entry name" value="PROTEASE DO-LIKE 8, CHLOROPLASTIC"/>
    <property type="match status" value="1"/>
</dbReference>
<evidence type="ECO:0000256" key="3">
    <source>
        <dbReference type="ARBA" id="ARBA00022801"/>
    </source>
</evidence>